<keyword evidence="1" id="KW-1133">Transmembrane helix</keyword>
<accession>A2FIK8</accession>
<reference evidence="3" key="2">
    <citation type="journal article" date="2007" name="Science">
        <title>Draft genome sequence of the sexually transmitted pathogen Trichomonas vaginalis.</title>
        <authorList>
            <person name="Carlton J.M."/>
            <person name="Hirt R.P."/>
            <person name="Silva J.C."/>
            <person name="Delcher A.L."/>
            <person name="Schatz M."/>
            <person name="Zhao Q."/>
            <person name="Wortman J.R."/>
            <person name="Bidwell S.L."/>
            <person name="Alsmark U.C.M."/>
            <person name="Besteiro S."/>
            <person name="Sicheritz-Ponten T."/>
            <person name="Noel C.J."/>
            <person name="Dacks J.B."/>
            <person name="Foster P.G."/>
            <person name="Simillion C."/>
            <person name="Van de Peer Y."/>
            <person name="Miranda-Saavedra D."/>
            <person name="Barton G.J."/>
            <person name="Westrop G.D."/>
            <person name="Mueller S."/>
            <person name="Dessi D."/>
            <person name="Fiori P.L."/>
            <person name="Ren Q."/>
            <person name="Paulsen I."/>
            <person name="Zhang H."/>
            <person name="Bastida-Corcuera F.D."/>
            <person name="Simoes-Barbosa A."/>
            <person name="Brown M.T."/>
            <person name="Hayes R.D."/>
            <person name="Mukherjee M."/>
            <person name="Okumura C.Y."/>
            <person name="Schneider R."/>
            <person name="Smith A.J."/>
            <person name="Vanacova S."/>
            <person name="Villalvazo M."/>
            <person name="Haas B.J."/>
            <person name="Pertea M."/>
            <person name="Feldblyum T.V."/>
            <person name="Utterback T.R."/>
            <person name="Shu C.L."/>
            <person name="Osoegawa K."/>
            <person name="de Jong P.J."/>
            <person name="Hrdy I."/>
            <person name="Horvathova L."/>
            <person name="Zubacova Z."/>
            <person name="Dolezal P."/>
            <person name="Malik S.B."/>
            <person name="Logsdon J.M. Jr."/>
            <person name="Henze K."/>
            <person name="Gupta A."/>
            <person name="Wang C.C."/>
            <person name="Dunne R.L."/>
            <person name="Upcroft J.A."/>
            <person name="Upcroft P."/>
            <person name="White O."/>
            <person name="Salzberg S.L."/>
            <person name="Tang P."/>
            <person name="Chiu C.-H."/>
            <person name="Lee Y.-S."/>
            <person name="Embley T.M."/>
            <person name="Coombs G.H."/>
            <person name="Mottram J.C."/>
            <person name="Tachezy J."/>
            <person name="Fraser-Liggett C.M."/>
            <person name="Johnson P.J."/>
        </authorList>
    </citation>
    <scope>NUCLEOTIDE SEQUENCE [LARGE SCALE GENOMIC DNA]</scope>
    <source>
        <strain evidence="3">G3</strain>
    </source>
</reference>
<dbReference type="Proteomes" id="UP000001542">
    <property type="component" value="Unassembled WGS sequence"/>
</dbReference>
<gene>
    <name evidence="3" type="ORF">TVAG_149750</name>
</gene>
<evidence type="ECO:0000313" key="3">
    <source>
        <dbReference type="EMBL" id="EAX95257.1"/>
    </source>
</evidence>
<evidence type="ECO:0000313" key="4">
    <source>
        <dbReference type="Proteomes" id="UP000001542"/>
    </source>
</evidence>
<dbReference type="RefSeq" id="XP_001308187.1">
    <property type="nucleotide sequence ID" value="XM_001308186.1"/>
</dbReference>
<evidence type="ECO:0000259" key="2">
    <source>
        <dbReference type="Pfam" id="PF13529"/>
    </source>
</evidence>
<dbReference type="AlphaFoldDB" id="A2FIK8"/>
<dbReference type="InterPro" id="IPR039564">
    <property type="entry name" value="Peptidase_C39-like"/>
</dbReference>
<dbReference type="Gene3D" id="3.90.70.10">
    <property type="entry name" value="Cysteine proteinases"/>
    <property type="match status" value="1"/>
</dbReference>
<evidence type="ECO:0000256" key="1">
    <source>
        <dbReference type="SAM" id="Phobius"/>
    </source>
</evidence>
<keyword evidence="1" id="KW-0812">Transmembrane</keyword>
<dbReference type="SMR" id="A2FIK8"/>
<reference evidence="3" key="1">
    <citation type="submission" date="2006-10" db="EMBL/GenBank/DDBJ databases">
        <authorList>
            <person name="Amadeo P."/>
            <person name="Zhao Q."/>
            <person name="Wortman J."/>
            <person name="Fraser-Liggett C."/>
            <person name="Carlton J."/>
        </authorList>
    </citation>
    <scope>NUCLEOTIDE SEQUENCE</scope>
    <source>
        <strain evidence="3">G3</strain>
    </source>
</reference>
<dbReference type="InterPro" id="IPR038765">
    <property type="entry name" value="Papain-like_cys_pep_sf"/>
</dbReference>
<name>A2FIK8_TRIV3</name>
<feature type="domain" description="Peptidase C39-like" evidence="2">
    <location>
        <begin position="107"/>
        <end position="244"/>
    </location>
</feature>
<dbReference type="VEuPathDB" id="TrichDB:TVAG_149750"/>
<keyword evidence="4" id="KW-1185">Reference proteome</keyword>
<dbReference type="Pfam" id="PF13529">
    <property type="entry name" value="Peptidase_C39_2"/>
    <property type="match status" value="1"/>
</dbReference>
<dbReference type="OMA" id="MILADSW"/>
<dbReference type="VEuPathDB" id="TrichDB:TVAGG3_0360570"/>
<keyword evidence="1" id="KW-0472">Membrane</keyword>
<dbReference type="InParanoid" id="A2FIK8"/>
<feature type="transmembrane region" description="Helical" evidence="1">
    <location>
        <begin position="20"/>
        <end position="41"/>
    </location>
</feature>
<sequence length="288" mass="33035">MQFQSFDGEGNPSFMRRHYLIGYIWGLVSTILFIVTLIILISKCSSGKYYSTKVPSKSIIPIKQSINDTITGAAAHNGKENHIPSKYFTEFDFYNAKPTKTLKILENFQTYQQTTEYSCGPAAALMALNYLGITNVSERQLSDSMFTGYPWRLNNFSKLGTTTTDMARVLGTFNVNVETNAGAVEPPWSDEIEFTKWIKNAIENKQPVLSKHVDWGGHWEVIIGYDDMGTESFSDDVLIIADPYDSSDHRQDGYTIWPMERYYSLWHTKMSDQPLEEYYFQYVKISKK</sequence>
<dbReference type="SUPFAM" id="SSF54001">
    <property type="entry name" value="Cysteine proteinases"/>
    <property type="match status" value="1"/>
</dbReference>
<dbReference type="KEGG" id="tva:4753003"/>
<organism evidence="3 4">
    <name type="scientific">Trichomonas vaginalis (strain ATCC PRA-98 / G3)</name>
    <dbReference type="NCBI Taxonomy" id="412133"/>
    <lineage>
        <taxon>Eukaryota</taxon>
        <taxon>Metamonada</taxon>
        <taxon>Parabasalia</taxon>
        <taxon>Trichomonadida</taxon>
        <taxon>Trichomonadidae</taxon>
        <taxon>Trichomonas</taxon>
    </lineage>
</organism>
<proteinExistence type="predicted"/>
<dbReference type="EMBL" id="DS113815">
    <property type="protein sequence ID" value="EAX95257.1"/>
    <property type="molecule type" value="Genomic_DNA"/>
</dbReference>
<dbReference type="OrthoDB" id="15857at2759"/>
<protein>
    <recommendedName>
        <fullName evidence="2">Peptidase C39-like domain-containing protein</fullName>
    </recommendedName>
</protein>